<dbReference type="EMBL" id="BPVZ01000019">
    <property type="protein sequence ID" value="GKV02527.1"/>
    <property type="molecule type" value="Genomic_DNA"/>
</dbReference>
<evidence type="ECO:0000313" key="2">
    <source>
        <dbReference type="Proteomes" id="UP001054252"/>
    </source>
</evidence>
<dbReference type="Proteomes" id="UP001054252">
    <property type="component" value="Unassembled WGS sequence"/>
</dbReference>
<reference evidence="1 2" key="1">
    <citation type="journal article" date="2021" name="Commun. Biol.">
        <title>The genome of Shorea leprosula (Dipterocarpaceae) highlights the ecological relevance of drought in aseasonal tropical rainforests.</title>
        <authorList>
            <person name="Ng K.K.S."/>
            <person name="Kobayashi M.J."/>
            <person name="Fawcett J.A."/>
            <person name="Hatakeyama M."/>
            <person name="Paape T."/>
            <person name="Ng C.H."/>
            <person name="Ang C.C."/>
            <person name="Tnah L.H."/>
            <person name="Lee C.T."/>
            <person name="Nishiyama T."/>
            <person name="Sese J."/>
            <person name="O'Brien M.J."/>
            <person name="Copetti D."/>
            <person name="Mohd Noor M.I."/>
            <person name="Ong R.C."/>
            <person name="Putra M."/>
            <person name="Sireger I.Z."/>
            <person name="Indrioko S."/>
            <person name="Kosugi Y."/>
            <person name="Izuno A."/>
            <person name="Isagi Y."/>
            <person name="Lee S.L."/>
            <person name="Shimizu K.K."/>
        </authorList>
    </citation>
    <scope>NUCLEOTIDE SEQUENCE [LARGE SCALE GENOMIC DNA]</scope>
    <source>
        <strain evidence="1">214</strain>
    </source>
</reference>
<gene>
    <name evidence="1" type="ORF">SLEP1_g14960</name>
</gene>
<organism evidence="1 2">
    <name type="scientific">Rubroshorea leprosula</name>
    <dbReference type="NCBI Taxonomy" id="152421"/>
    <lineage>
        <taxon>Eukaryota</taxon>
        <taxon>Viridiplantae</taxon>
        <taxon>Streptophyta</taxon>
        <taxon>Embryophyta</taxon>
        <taxon>Tracheophyta</taxon>
        <taxon>Spermatophyta</taxon>
        <taxon>Magnoliopsida</taxon>
        <taxon>eudicotyledons</taxon>
        <taxon>Gunneridae</taxon>
        <taxon>Pentapetalae</taxon>
        <taxon>rosids</taxon>
        <taxon>malvids</taxon>
        <taxon>Malvales</taxon>
        <taxon>Dipterocarpaceae</taxon>
        <taxon>Rubroshorea</taxon>
    </lineage>
</organism>
<sequence length="60" mass="6893">MSKNVGIIEERKVVNALLICSYPLCNEHVLNNENGVHNWGRDRSISIISFVSSYPRESFR</sequence>
<accession>A0AAV5IKU1</accession>
<dbReference type="AlphaFoldDB" id="A0AAV5IKU1"/>
<protein>
    <submittedName>
        <fullName evidence="1">Uncharacterized protein</fullName>
    </submittedName>
</protein>
<comment type="caution">
    <text evidence="1">The sequence shown here is derived from an EMBL/GenBank/DDBJ whole genome shotgun (WGS) entry which is preliminary data.</text>
</comment>
<evidence type="ECO:0000313" key="1">
    <source>
        <dbReference type="EMBL" id="GKV02527.1"/>
    </source>
</evidence>
<keyword evidence="2" id="KW-1185">Reference proteome</keyword>
<name>A0AAV5IKU1_9ROSI</name>
<proteinExistence type="predicted"/>